<dbReference type="EMBL" id="AWUE01015023">
    <property type="protein sequence ID" value="OMO99915.1"/>
    <property type="molecule type" value="Genomic_DNA"/>
</dbReference>
<dbReference type="Proteomes" id="UP000187203">
    <property type="component" value="Unassembled WGS sequence"/>
</dbReference>
<proteinExistence type="predicted"/>
<dbReference type="InterPro" id="IPR045843">
    <property type="entry name" value="IND-like"/>
</dbReference>
<evidence type="ECO:0000313" key="8">
    <source>
        <dbReference type="EMBL" id="OMO99915.1"/>
    </source>
</evidence>
<evidence type="ECO:0000256" key="4">
    <source>
        <dbReference type="ARBA" id="ARBA00023163"/>
    </source>
</evidence>
<evidence type="ECO:0000256" key="5">
    <source>
        <dbReference type="ARBA" id="ARBA00023242"/>
    </source>
</evidence>
<feature type="compositionally biased region" description="Pro residues" evidence="6">
    <location>
        <begin position="188"/>
        <end position="198"/>
    </location>
</feature>
<comment type="caution">
    <text evidence="8">The sequence shown here is derived from an EMBL/GenBank/DDBJ whole genome shotgun (WGS) entry which is preliminary data.</text>
</comment>
<feature type="domain" description="BHLH" evidence="7">
    <location>
        <begin position="191"/>
        <end position="240"/>
    </location>
</feature>
<dbReference type="PANTHER" id="PTHR45914:SF24">
    <property type="entry name" value="BHLH DOMAIN-CONTAINING PROTEIN"/>
    <property type="match status" value="1"/>
</dbReference>
<evidence type="ECO:0000256" key="2">
    <source>
        <dbReference type="ARBA" id="ARBA00023015"/>
    </source>
</evidence>
<dbReference type="InterPro" id="IPR036638">
    <property type="entry name" value="HLH_DNA-bd_sf"/>
</dbReference>
<evidence type="ECO:0000256" key="1">
    <source>
        <dbReference type="ARBA" id="ARBA00004123"/>
    </source>
</evidence>
<comment type="subcellular location">
    <subcellularLocation>
        <location evidence="1">Nucleus</location>
    </subcellularLocation>
</comment>
<feature type="region of interest" description="Disordered" evidence="6">
    <location>
        <begin position="128"/>
        <end position="159"/>
    </location>
</feature>
<dbReference type="OrthoDB" id="1610519at2759"/>
<feature type="region of interest" description="Disordered" evidence="6">
    <location>
        <begin position="181"/>
        <end position="204"/>
    </location>
</feature>
<dbReference type="CDD" id="cd11393">
    <property type="entry name" value="bHLH_AtbHLH_like"/>
    <property type="match status" value="1"/>
</dbReference>
<dbReference type="SUPFAM" id="SSF47459">
    <property type="entry name" value="HLH, helix-loop-helix DNA-binding domain"/>
    <property type="match status" value="1"/>
</dbReference>
<keyword evidence="9" id="KW-1185">Reference proteome</keyword>
<dbReference type="GO" id="GO:0046983">
    <property type="term" value="F:protein dimerization activity"/>
    <property type="evidence" value="ECO:0007669"/>
    <property type="project" value="InterPro"/>
</dbReference>
<dbReference type="Gene3D" id="4.10.280.10">
    <property type="entry name" value="Helix-loop-helix DNA-binding domain"/>
    <property type="match status" value="1"/>
</dbReference>
<keyword evidence="2" id="KW-0805">Transcription regulation</keyword>
<dbReference type="GO" id="GO:0003677">
    <property type="term" value="F:DNA binding"/>
    <property type="evidence" value="ECO:0007669"/>
    <property type="project" value="UniProtKB-KW"/>
</dbReference>
<evidence type="ECO:0000313" key="9">
    <source>
        <dbReference type="Proteomes" id="UP000187203"/>
    </source>
</evidence>
<name>A0A1R3JYM6_9ROSI</name>
<reference evidence="9" key="1">
    <citation type="submission" date="2013-09" db="EMBL/GenBank/DDBJ databases">
        <title>Corchorus olitorius genome sequencing.</title>
        <authorList>
            <person name="Alam M."/>
            <person name="Haque M.S."/>
            <person name="Islam M.S."/>
            <person name="Emdad E.M."/>
            <person name="Islam M.M."/>
            <person name="Ahmed B."/>
            <person name="Halim A."/>
            <person name="Hossen Q.M.M."/>
            <person name="Hossain M.Z."/>
            <person name="Ahmed R."/>
            <person name="Khan M.M."/>
            <person name="Islam R."/>
            <person name="Rashid M.M."/>
            <person name="Khan S.A."/>
            <person name="Rahman M.S."/>
            <person name="Alam M."/>
            <person name="Yahiya A.S."/>
            <person name="Khan M.S."/>
            <person name="Azam M.S."/>
            <person name="Haque T."/>
            <person name="Lashkar M.Z.H."/>
            <person name="Akhand A.I."/>
            <person name="Morshed G."/>
            <person name="Roy S."/>
            <person name="Uddin K.S."/>
            <person name="Rabeya T."/>
            <person name="Hossain A.S."/>
            <person name="Chowdhury A."/>
            <person name="Snigdha A.R."/>
            <person name="Mortoza M.S."/>
            <person name="Matin S.A."/>
            <person name="Hoque S.M.E."/>
            <person name="Islam M.K."/>
            <person name="Roy D.K."/>
            <person name="Haider R."/>
            <person name="Moosa M.M."/>
            <person name="Elias S.M."/>
            <person name="Hasan A.M."/>
            <person name="Jahan S."/>
            <person name="Shafiuddin M."/>
            <person name="Mahmood N."/>
            <person name="Shommy N.S."/>
        </authorList>
    </citation>
    <scope>NUCLEOTIDE SEQUENCE [LARGE SCALE GENOMIC DNA]</scope>
    <source>
        <strain evidence="9">cv. O-4</strain>
    </source>
</reference>
<dbReference type="PROSITE" id="PS50888">
    <property type="entry name" value="BHLH"/>
    <property type="match status" value="1"/>
</dbReference>
<accession>A0A1R3JYM6</accession>
<dbReference type="GO" id="GO:0003700">
    <property type="term" value="F:DNA-binding transcription factor activity"/>
    <property type="evidence" value="ECO:0007669"/>
    <property type="project" value="InterPro"/>
</dbReference>
<evidence type="ECO:0000256" key="3">
    <source>
        <dbReference type="ARBA" id="ARBA00023125"/>
    </source>
</evidence>
<gene>
    <name evidence="8" type="ORF">COLO4_13025</name>
</gene>
<keyword evidence="4" id="KW-0804">Transcription</keyword>
<sequence length="327" mass="36604">MERDFSSSFGSNAANPCNFSPSFITDFNNINYSPEPEPTFNFNPIPIFNDPNLQTLLPLSSDPSMFNFFGQPQDQDFPSLPLEVEPPPLHPLYSASASLLPHPQIPDSDPLPDSTQFLDFFSKPLPDLHSLEQPRPTRRHPQPKPQLFHSSSSSASSARKLKRSRFDLNVVSHNDPQTLDSIVQSFNAPPPPPPPRLLPPRTGRQKLSDKIRCLQKLMPWDKKMDTVTMLQEASKYVRFLQAQVSVLQSMPITSSFGPTEQNAPVPLDYGVLGRLNRQQLLQVLLNSLAAQTTLSSQGNCVFAYEQLVSLKKATERQTVVQQFLLGN</sequence>
<dbReference type="PANTHER" id="PTHR45914">
    <property type="entry name" value="TRANSCRIPTION FACTOR HEC3-RELATED"/>
    <property type="match status" value="1"/>
</dbReference>
<evidence type="ECO:0000256" key="6">
    <source>
        <dbReference type="SAM" id="MobiDB-lite"/>
    </source>
</evidence>
<dbReference type="AlphaFoldDB" id="A0A1R3JYM6"/>
<protein>
    <recommendedName>
        <fullName evidence="7">BHLH domain-containing protein</fullName>
    </recommendedName>
</protein>
<dbReference type="GO" id="GO:0005634">
    <property type="term" value="C:nucleus"/>
    <property type="evidence" value="ECO:0007669"/>
    <property type="project" value="UniProtKB-SubCell"/>
</dbReference>
<dbReference type="InterPro" id="IPR011598">
    <property type="entry name" value="bHLH_dom"/>
</dbReference>
<dbReference type="STRING" id="93759.A0A1R3JYM6"/>
<keyword evidence="3" id="KW-0238">DNA-binding</keyword>
<dbReference type="InterPro" id="IPR045239">
    <property type="entry name" value="bHLH95_bHLH"/>
</dbReference>
<keyword evidence="5" id="KW-0539">Nucleus</keyword>
<evidence type="ECO:0000259" key="7">
    <source>
        <dbReference type="PROSITE" id="PS50888"/>
    </source>
</evidence>
<organism evidence="8 9">
    <name type="scientific">Corchorus olitorius</name>
    <dbReference type="NCBI Taxonomy" id="93759"/>
    <lineage>
        <taxon>Eukaryota</taxon>
        <taxon>Viridiplantae</taxon>
        <taxon>Streptophyta</taxon>
        <taxon>Embryophyta</taxon>
        <taxon>Tracheophyta</taxon>
        <taxon>Spermatophyta</taxon>
        <taxon>Magnoliopsida</taxon>
        <taxon>eudicotyledons</taxon>
        <taxon>Gunneridae</taxon>
        <taxon>Pentapetalae</taxon>
        <taxon>rosids</taxon>
        <taxon>malvids</taxon>
        <taxon>Malvales</taxon>
        <taxon>Malvaceae</taxon>
        <taxon>Grewioideae</taxon>
        <taxon>Apeibeae</taxon>
        <taxon>Corchorus</taxon>
    </lineage>
</organism>